<sequence>MKRMKKEEQMILMVESKSSDPINQRYKLDEEERHILLISTSTLLCLVLIIFPTLKMSLSGGELHDIVVTILILLFVLLFQIIIFVLAAYPLFNNNNCIPGIIYFIILITSVISFIEVSLVSWIAATITLIFWGFLTVLIFIFDLMMELDAFLKSMTKNARNGQCNIERMLTSKEWEKVR</sequence>
<dbReference type="Proteomes" id="UP001177021">
    <property type="component" value="Unassembled WGS sequence"/>
</dbReference>
<protein>
    <submittedName>
        <fullName evidence="1">Uncharacterized protein</fullName>
    </submittedName>
</protein>
<reference evidence="1" key="1">
    <citation type="submission" date="2023-10" db="EMBL/GenBank/DDBJ databases">
        <authorList>
            <person name="Rodriguez Cubillos JULIANA M."/>
            <person name="De Vega J."/>
        </authorList>
    </citation>
    <scope>NUCLEOTIDE SEQUENCE</scope>
</reference>
<dbReference type="EMBL" id="CASHSV030000409">
    <property type="protein sequence ID" value="CAJ2664906.1"/>
    <property type="molecule type" value="Genomic_DNA"/>
</dbReference>
<accession>A0ACB0L905</accession>
<keyword evidence="2" id="KW-1185">Reference proteome</keyword>
<gene>
    <name evidence="1" type="ORF">MILVUS5_LOCUS30004</name>
</gene>
<organism evidence="1 2">
    <name type="scientific">Trifolium pratense</name>
    <name type="common">Red clover</name>
    <dbReference type="NCBI Taxonomy" id="57577"/>
    <lineage>
        <taxon>Eukaryota</taxon>
        <taxon>Viridiplantae</taxon>
        <taxon>Streptophyta</taxon>
        <taxon>Embryophyta</taxon>
        <taxon>Tracheophyta</taxon>
        <taxon>Spermatophyta</taxon>
        <taxon>Magnoliopsida</taxon>
        <taxon>eudicotyledons</taxon>
        <taxon>Gunneridae</taxon>
        <taxon>Pentapetalae</taxon>
        <taxon>rosids</taxon>
        <taxon>fabids</taxon>
        <taxon>Fabales</taxon>
        <taxon>Fabaceae</taxon>
        <taxon>Papilionoideae</taxon>
        <taxon>50 kb inversion clade</taxon>
        <taxon>NPAAA clade</taxon>
        <taxon>Hologalegina</taxon>
        <taxon>IRL clade</taxon>
        <taxon>Trifolieae</taxon>
        <taxon>Trifolium</taxon>
    </lineage>
</organism>
<name>A0ACB0L905_TRIPR</name>
<evidence type="ECO:0000313" key="1">
    <source>
        <dbReference type="EMBL" id="CAJ2664906.1"/>
    </source>
</evidence>
<evidence type="ECO:0000313" key="2">
    <source>
        <dbReference type="Proteomes" id="UP001177021"/>
    </source>
</evidence>
<comment type="caution">
    <text evidence="1">The sequence shown here is derived from an EMBL/GenBank/DDBJ whole genome shotgun (WGS) entry which is preliminary data.</text>
</comment>
<proteinExistence type="predicted"/>